<evidence type="ECO:0000256" key="7">
    <source>
        <dbReference type="ARBA" id="ARBA00022927"/>
    </source>
</evidence>
<dbReference type="HOGENOM" id="CLU_057784_0_0_1"/>
<dbReference type="RefSeq" id="XP_005758043.1">
    <property type="nucleotide sequence ID" value="XM_005757986.1"/>
</dbReference>
<evidence type="ECO:0000256" key="2">
    <source>
        <dbReference type="ARBA" id="ARBA00010120"/>
    </source>
</evidence>
<reference evidence="14" key="1">
    <citation type="journal article" date="2013" name="Nature">
        <title>Pan genome of the phytoplankton Emiliania underpins its global distribution.</title>
        <authorList>
            <person name="Read B.A."/>
            <person name="Kegel J."/>
            <person name="Klute M.J."/>
            <person name="Kuo A."/>
            <person name="Lefebvre S.C."/>
            <person name="Maumus F."/>
            <person name="Mayer C."/>
            <person name="Miller J."/>
            <person name="Monier A."/>
            <person name="Salamov A."/>
            <person name="Young J."/>
            <person name="Aguilar M."/>
            <person name="Claverie J.M."/>
            <person name="Frickenhaus S."/>
            <person name="Gonzalez K."/>
            <person name="Herman E.K."/>
            <person name="Lin Y.C."/>
            <person name="Napier J."/>
            <person name="Ogata H."/>
            <person name="Sarno A.F."/>
            <person name="Shmutz J."/>
            <person name="Schroeder D."/>
            <person name="de Vargas C."/>
            <person name="Verret F."/>
            <person name="von Dassow P."/>
            <person name="Valentin K."/>
            <person name="Van de Peer Y."/>
            <person name="Wheeler G."/>
            <person name="Dacks J.B."/>
            <person name="Delwiche C.F."/>
            <person name="Dyhrman S.T."/>
            <person name="Glockner G."/>
            <person name="John U."/>
            <person name="Richards T."/>
            <person name="Worden A.Z."/>
            <person name="Zhang X."/>
            <person name="Grigoriev I.V."/>
            <person name="Allen A.E."/>
            <person name="Bidle K."/>
            <person name="Borodovsky M."/>
            <person name="Bowler C."/>
            <person name="Brownlee C."/>
            <person name="Cock J.M."/>
            <person name="Elias M."/>
            <person name="Gladyshev V.N."/>
            <person name="Groth M."/>
            <person name="Guda C."/>
            <person name="Hadaegh A."/>
            <person name="Iglesias-Rodriguez M.D."/>
            <person name="Jenkins J."/>
            <person name="Jones B.M."/>
            <person name="Lawson T."/>
            <person name="Leese F."/>
            <person name="Lindquist E."/>
            <person name="Lobanov A."/>
            <person name="Lomsadze A."/>
            <person name="Malik S.B."/>
            <person name="Marsh M.E."/>
            <person name="Mackinder L."/>
            <person name="Mock T."/>
            <person name="Mueller-Roeber B."/>
            <person name="Pagarete A."/>
            <person name="Parker M."/>
            <person name="Probert I."/>
            <person name="Quesneville H."/>
            <person name="Raines C."/>
            <person name="Rensing S.A."/>
            <person name="Riano-Pachon D.M."/>
            <person name="Richier S."/>
            <person name="Rokitta S."/>
            <person name="Shiraiwa Y."/>
            <person name="Soanes D.M."/>
            <person name="van der Giezen M."/>
            <person name="Wahlund T.M."/>
            <person name="Williams B."/>
            <person name="Wilson W."/>
            <person name="Wolfe G."/>
            <person name="Wurch L.L."/>
        </authorList>
    </citation>
    <scope>NUCLEOTIDE SEQUENCE</scope>
</reference>
<dbReference type="GO" id="GO:0006621">
    <property type="term" value="P:protein retention in ER lumen"/>
    <property type="evidence" value="ECO:0007669"/>
    <property type="project" value="InterPro"/>
</dbReference>
<evidence type="ECO:0000256" key="1">
    <source>
        <dbReference type="ARBA" id="ARBA00004477"/>
    </source>
</evidence>
<accession>A0A0D3I2X9</accession>
<keyword evidence="8 11" id="KW-1133">Transmembrane helix</keyword>
<evidence type="ECO:0000313" key="14">
    <source>
        <dbReference type="Proteomes" id="UP000013827"/>
    </source>
</evidence>
<dbReference type="eggNOG" id="KOG3106">
    <property type="taxonomic scope" value="Eukaryota"/>
</dbReference>
<keyword evidence="10" id="KW-0675">Receptor</keyword>
<evidence type="ECO:0000256" key="8">
    <source>
        <dbReference type="ARBA" id="ARBA00022989"/>
    </source>
</evidence>
<keyword evidence="14" id="KW-1185">Reference proteome</keyword>
<sequence>MTVFRLAGDASHALAWAVLLLILCCSRSAAGLSLRTQELLLLVYAWRYQDLAWNFLSLYNWCTKLAYLSLAVCVVSACHCVPALRRTRNYSTDLRPLSTLLLLVLPSLLLGYATSMDRTSPFENLWASSLYLEAVAAVPQLVLIVREGSSRSAVSHYIFLLALYRAFYLGNWAQRYRREPYYWQPQAWTSGAVQTLLYVPFFIVY</sequence>
<evidence type="ECO:0000256" key="12">
    <source>
        <dbReference type="SAM" id="SignalP"/>
    </source>
</evidence>
<feature type="transmembrane region" description="Helical" evidence="11">
    <location>
        <begin position="96"/>
        <end position="113"/>
    </location>
</feature>
<protein>
    <recommendedName>
        <fullName evidence="15">ER lumen protein-retaining receptor</fullName>
    </recommendedName>
</protein>
<dbReference type="GO" id="GO:0046923">
    <property type="term" value="F:ER retention sequence binding"/>
    <property type="evidence" value="ECO:0007669"/>
    <property type="project" value="InterPro"/>
</dbReference>
<evidence type="ECO:0000256" key="5">
    <source>
        <dbReference type="ARBA" id="ARBA00022824"/>
    </source>
</evidence>
<dbReference type="KEGG" id="ehx:EMIHUDRAFT_56961"/>
<keyword evidence="12" id="KW-0732">Signal</keyword>
<dbReference type="PANTHER" id="PTHR10585">
    <property type="entry name" value="ER LUMEN PROTEIN RETAINING RECEPTOR"/>
    <property type="match status" value="1"/>
</dbReference>
<keyword evidence="5" id="KW-0256">Endoplasmic reticulum</keyword>
<evidence type="ECO:0000256" key="9">
    <source>
        <dbReference type="ARBA" id="ARBA00023136"/>
    </source>
</evidence>
<keyword evidence="6" id="KW-0931">ER-Golgi transport</keyword>
<evidence type="ECO:0000313" key="13">
    <source>
        <dbReference type="EnsemblProtists" id="EOD05614"/>
    </source>
</evidence>
<dbReference type="PaxDb" id="2903-EOD05614"/>
<feature type="chain" id="PRO_5044290895" description="ER lumen protein-retaining receptor" evidence="12">
    <location>
        <begin position="32"/>
        <end position="205"/>
    </location>
</feature>
<keyword evidence="7" id="KW-0653">Protein transport</keyword>
<evidence type="ECO:0008006" key="15">
    <source>
        <dbReference type="Google" id="ProtNLM"/>
    </source>
</evidence>
<dbReference type="GO" id="GO:0005789">
    <property type="term" value="C:endoplasmic reticulum membrane"/>
    <property type="evidence" value="ECO:0007669"/>
    <property type="project" value="UniProtKB-SubCell"/>
</dbReference>
<dbReference type="InterPro" id="IPR000133">
    <property type="entry name" value="ER_ret_rcpt"/>
</dbReference>
<dbReference type="Proteomes" id="UP000013827">
    <property type="component" value="Unassembled WGS sequence"/>
</dbReference>
<dbReference type="EnsemblProtists" id="EOD05614">
    <property type="protein sequence ID" value="EOD05614"/>
    <property type="gene ID" value="EMIHUDRAFT_56961"/>
</dbReference>
<reference evidence="13" key="2">
    <citation type="submission" date="2024-10" db="UniProtKB">
        <authorList>
            <consortium name="EnsemblProtists"/>
        </authorList>
    </citation>
    <scope>IDENTIFICATION</scope>
</reference>
<dbReference type="GO" id="GO:0015031">
    <property type="term" value="P:protein transport"/>
    <property type="evidence" value="ECO:0007669"/>
    <property type="project" value="UniProtKB-KW"/>
</dbReference>
<dbReference type="GeneID" id="17251823"/>
<keyword evidence="3" id="KW-0813">Transport</keyword>
<name>A0A0D3I2X9_EMIH1</name>
<evidence type="ECO:0000256" key="11">
    <source>
        <dbReference type="SAM" id="Phobius"/>
    </source>
</evidence>
<evidence type="ECO:0000256" key="10">
    <source>
        <dbReference type="ARBA" id="ARBA00023170"/>
    </source>
</evidence>
<evidence type="ECO:0000256" key="6">
    <source>
        <dbReference type="ARBA" id="ARBA00022892"/>
    </source>
</evidence>
<organism evidence="13 14">
    <name type="scientific">Emiliania huxleyi (strain CCMP1516)</name>
    <dbReference type="NCBI Taxonomy" id="280463"/>
    <lineage>
        <taxon>Eukaryota</taxon>
        <taxon>Haptista</taxon>
        <taxon>Haptophyta</taxon>
        <taxon>Prymnesiophyceae</taxon>
        <taxon>Isochrysidales</taxon>
        <taxon>Noelaerhabdaceae</taxon>
        <taxon>Emiliania</taxon>
    </lineage>
</organism>
<dbReference type="Pfam" id="PF00810">
    <property type="entry name" value="ER_lumen_recept"/>
    <property type="match status" value="1"/>
</dbReference>
<comment type="subcellular location">
    <subcellularLocation>
        <location evidence="1">Endoplasmic reticulum membrane</location>
        <topology evidence="1">Multi-pass membrane protein</topology>
    </subcellularLocation>
</comment>
<keyword evidence="9 11" id="KW-0472">Membrane</keyword>
<evidence type="ECO:0000256" key="4">
    <source>
        <dbReference type="ARBA" id="ARBA00022692"/>
    </source>
</evidence>
<proteinExistence type="inferred from homology"/>
<feature type="transmembrane region" description="Helical" evidence="11">
    <location>
        <begin position="65"/>
        <end position="84"/>
    </location>
</feature>
<comment type="similarity">
    <text evidence="2">Belongs to the ERD2 family.</text>
</comment>
<dbReference type="GO" id="GO:0016192">
    <property type="term" value="P:vesicle-mediated transport"/>
    <property type="evidence" value="ECO:0007669"/>
    <property type="project" value="UniProtKB-KW"/>
</dbReference>
<feature type="transmembrane region" description="Helical" evidence="11">
    <location>
        <begin position="157"/>
        <end position="174"/>
    </location>
</feature>
<evidence type="ECO:0000256" key="3">
    <source>
        <dbReference type="ARBA" id="ARBA00022448"/>
    </source>
</evidence>
<dbReference type="STRING" id="2903.R1D9X5"/>
<dbReference type="PRINTS" id="PR00660">
    <property type="entry name" value="ERLUMENR"/>
</dbReference>
<dbReference type="AlphaFoldDB" id="A0A0D3I2X9"/>
<feature type="signal peptide" evidence="12">
    <location>
        <begin position="1"/>
        <end position="31"/>
    </location>
</feature>
<keyword evidence="4 11" id="KW-0812">Transmembrane</keyword>